<evidence type="ECO:0000313" key="5">
    <source>
        <dbReference type="Proteomes" id="UP000481030"/>
    </source>
</evidence>
<dbReference type="AlphaFoldDB" id="A0A6L3V1P1"/>
<keyword evidence="1" id="KW-0547">Nucleotide-binding</keyword>
<comment type="caution">
    <text evidence="4">The sequence shown here is derived from an EMBL/GenBank/DDBJ whole genome shotgun (WGS) entry which is preliminary data.</text>
</comment>
<evidence type="ECO:0000313" key="4">
    <source>
        <dbReference type="EMBL" id="KAB2329771.1"/>
    </source>
</evidence>
<evidence type="ECO:0000259" key="3">
    <source>
        <dbReference type="PROSITE" id="PS50893"/>
    </source>
</evidence>
<gene>
    <name evidence="4" type="ORF">F7731_21755</name>
</gene>
<dbReference type="Pfam" id="PF12848">
    <property type="entry name" value="ABC_tran_Xtn"/>
    <property type="match status" value="1"/>
</dbReference>
<dbReference type="SMART" id="SM00382">
    <property type="entry name" value="AAA"/>
    <property type="match status" value="2"/>
</dbReference>
<dbReference type="Proteomes" id="UP000481030">
    <property type="component" value="Unassembled WGS sequence"/>
</dbReference>
<reference evidence="4 5" key="1">
    <citation type="journal article" date="2016" name="Antonie Van Leeuwenhoek">
        <title>Bacillus depressus sp. nov., isolated from soil of a sunflower field.</title>
        <authorList>
            <person name="Wei X."/>
            <person name="Xin D."/>
            <person name="Xin Y."/>
            <person name="Zhang H."/>
            <person name="Wang T."/>
            <person name="Zhang J."/>
        </authorList>
    </citation>
    <scope>NUCLEOTIDE SEQUENCE [LARGE SCALE GENOMIC DNA]</scope>
    <source>
        <strain evidence="4 5">BZ1</strain>
    </source>
</reference>
<dbReference type="PROSITE" id="PS50893">
    <property type="entry name" value="ABC_TRANSPORTER_2"/>
    <property type="match status" value="2"/>
</dbReference>
<dbReference type="PANTHER" id="PTHR42855">
    <property type="entry name" value="ABC TRANSPORTER ATP-BINDING SUBUNIT"/>
    <property type="match status" value="1"/>
</dbReference>
<feature type="domain" description="ABC transporter" evidence="3">
    <location>
        <begin position="4"/>
        <end position="259"/>
    </location>
</feature>
<dbReference type="PANTHER" id="PTHR42855:SF2">
    <property type="entry name" value="DRUG RESISTANCE ABC TRANSPORTER,ATP-BINDING PROTEIN"/>
    <property type="match status" value="1"/>
</dbReference>
<accession>A0A6L3V1P1</accession>
<dbReference type="GO" id="GO:0016887">
    <property type="term" value="F:ATP hydrolysis activity"/>
    <property type="evidence" value="ECO:0007669"/>
    <property type="project" value="InterPro"/>
</dbReference>
<evidence type="ECO:0000256" key="1">
    <source>
        <dbReference type="ARBA" id="ARBA00022741"/>
    </source>
</evidence>
<dbReference type="PROSITE" id="PS00211">
    <property type="entry name" value="ABC_TRANSPORTER_1"/>
    <property type="match status" value="2"/>
</dbReference>
<evidence type="ECO:0000256" key="2">
    <source>
        <dbReference type="ARBA" id="ARBA00022840"/>
    </source>
</evidence>
<dbReference type="FunFam" id="3.40.50.300:FF:000905">
    <property type="entry name" value="Heme ABC transporter ATP-binding protein"/>
    <property type="match status" value="1"/>
</dbReference>
<dbReference type="InterPro" id="IPR017871">
    <property type="entry name" value="ABC_transporter-like_CS"/>
</dbReference>
<sequence length="516" mass="58914">MSLLNVEKLSHTFGDRTLFKEVSFRLLAEDHVGLVGANGVGKSTLMNIITGQLIHDTGRVEWTPGVHYGYLDQHTVLTQGRTMRDVLRDAFLPLFEQEKALNDVTAKMADATPEELEELLEEMGKIQDRLDAGGFYTLDIKIEDAARGLGLDAIGLDRDVSALSGGQRTKVLLAKLLLEQPQVLLLDEPTNYLDVEHIRWLSNYLKEYPYAFILISHDTEFMNQVSNTIFHLEFSKLTRYTASYDKFLELAEINKNQHINAYEKQKEFIKKQEDFIAKNKARYSTTGRAKSRQKQLDRMERIERPETAMKPTFEFKESRGSSRYVFEGTDFEIGYTHPLLPKMAVTIERGEKIAIVGCNGVGKSTLLKTMLGKIQPISGKVERGDFLYPSYFEQEVKAGNITPIDDVWNDFPSLDQHQVRAALAKCGLKNEHISRPLNQLSGGEQAKVRLCKLMMNDSNWILFDEPTNHLDVVAKEELKRALKAYKGTIVLVCHEPDFYEAWITKVWNVEEWSQKL</sequence>
<dbReference type="SUPFAM" id="SSF52540">
    <property type="entry name" value="P-loop containing nucleoside triphosphate hydrolases"/>
    <property type="match status" value="2"/>
</dbReference>
<dbReference type="InterPro" id="IPR003439">
    <property type="entry name" value="ABC_transporter-like_ATP-bd"/>
</dbReference>
<protein>
    <submittedName>
        <fullName evidence="4">ABC-F family ATP-binding cassette domain-containing protein</fullName>
    </submittedName>
</protein>
<feature type="domain" description="ABC transporter" evidence="3">
    <location>
        <begin position="324"/>
        <end position="516"/>
    </location>
</feature>
<dbReference type="InterPro" id="IPR003593">
    <property type="entry name" value="AAA+_ATPase"/>
</dbReference>
<proteinExistence type="predicted"/>
<dbReference type="InterPro" id="IPR032781">
    <property type="entry name" value="ABC_tran_Xtn"/>
</dbReference>
<name>A0A6L3V1P1_9BACI</name>
<dbReference type="CDD" id="cd03221">
    <property type="entry name" value="ABCF_EF-3"/>
    <property type="match status" value="2"/>
</dbReference>
<keyword evidence="2 4" id="KW-0067">ATP-binding</keyword>
<dbReference type="InterPro" id="IPR027417">
    <property type="entry name" value="P-loop_NTPase"/>
</dbReference>
<dbReference type="FunFam" id="3.40.50.300:FF:000011">
    <property type="entry name" value="Putative ABC transporter ATP-binding component"/>
    <property type="match status" value="1"/>
</dbReference>
<organism evidence="4 5">
    <name type="scientific">Cytobacillus depressus</name>
    <dbReference type="NCBI Taxonomy" id="1602942"/>
    <lineage>
        <taxon>Bacteria</taxon>
        <taxon>Bacillati</taxon>
        <taxon>Bacillota</taxon>
        <taxon>Bacilli</taxon>
        <taxon>Bacillales</taxon>
        <taxon>Bacillaceae</taxon>
        <taxon>Cytobacillus</taxon>
    </lineage>
</organism>
<dbReference type="Pfam" id="PF00005">
    <property type="entry name" value="ABC_tran"/>
    <property type="match status" value="2"/>
</dbReference>
<dbReference type="GO" id="GO:0005524">
    <property type="term" value="F:ATP binding"/>
    <property type="evidence" value="ECO:0007669"/>
    <property type="project" value="UniProtKB-KW"/>
</dbReference>
<keyword evidence="5" id="KW-1185">Reference proteome</keyword>
<dbReference type="RefSeq" id="WP_151536894.1">
    <property type="nucleotide sequence ID" value="NZ_WBOS01000017.1"/>
</dbReference>
<dbReference type="Gene3D" id="3.40.50.300">
    <property type="entry name" value="P-loop containing nucleotide triphosphate hydrolases"/>
    <property type="match status" value="2"/>
</dbReference>
<dbReference type="EMBL" id="WBOS01000017">
    <property type="protein sequence ID" value="KAB2329771.1"/>
    <property type="molecule type" value="Genomic_DNA"/>
</dbReference>
<dbReference type="OrthoDB" id="9760950at2"/>
<dbReference type="InterPro" id="IPR051309">
    <property type="entry name" value="ABCF_ATPase"/>
</dbReference>